<dbReference type="OrthoDB" id="9795199at2"/>
<keyword evidence="2" id="KW-0808">Transferase</keyword>
<sequence length="186" mass="21850">MIDFELRLENETLLLRPLEGQDLPGLMNLTSEPDLWRFYTHDLSTLESLIAWSKPAFEKQRLQFIIIDKGNGLPMGCTAFGNISERDKRLEIGWTWLGKAYQGKGINNQVKRLMLSHCFDILELERVEFKTDVLNIQARNSLKNIGAIEEGVLRSHTLMTKERRRDTIYYSILKSEWNYVKRENDW</sequence>
<dbReference type="Gene3D" id="3.40.630.30">
    <property type="match status" value="1"/>
</dbReference>
<organism evidence="2 3">
    <name type="scientific">Aquiflexum balticum DSM 16537</name>
    <dbReference type="NCBI Taxonomy" id="758820"/>
    <lineage>
        <taxon>Bacteria</taxon>
        <taxon>Pseudomonadati</taxon>
        <taxon>Bacteroidota</taxon>
        <taxon>Cytophagia</taxon>
        <taxon>Cytophagales</taxon>
        <taxon>Cyclobacteriaceae</taxon>
        <taxon>Aquiflexum</taxon>
    </lineage>
</organism>
<gene>
    <name evidence="2" type="ORF">SAMN00777080_3852</name>
</gene>
<dbReference type="InterPro" id="IPR000182">
    <property type="entry name" value="GNAT_dom"/>
</dbReference>
<dbReference type="PANTHER" id="PTHR43610">
    <property type="entry name" value="BLL6696 PROTEIN"/>
    <property type="match status" value="1"/>
</dbReference>
<dbReference type="Proteomes" id="UP000192333">
    <property type="component" value="Chromosome I"/>
</dbReference>
<evidence type="ECO:0000313" key="2">
    <source>
        <dbReference type="EMBL" id="SMD45207.1"/>
    </source>
</evidence>
<reference evidence="3" key="1">
    <citation type="submission" date="2017-04" db="EMBL/GenBank/DDBJ databases">
        <authorList>
            <person name="Varghese N."/>
            <person name="Submissions S."/>
        </authorList>
    </citation>
    <scope>NUCLEOTIDE SEQUENCE [LARGE SCALE GENOMIC DNA]</scope>
    <source>
        <strain evidence="3">DSM 16537</strain>
    </source>
</reference>
<keyword evidence="3" id="KW-1185">Reference proteome</keyword>
<evidence type="ECO:0000259" key="1">
    <source>
        <dbReference type="PROSITE" id="PS51186"/>
    </source>
</evidence>
<dbReference type="InterPro" id="IPR016181">
    <property type="entry name" value="Acyl_CoA_acyltransferase"/>
</dbReference>
<dbReference type="RefSeq" id="WP_084121950.1">
    <property type="nucleotide sequence ID" value="NZ_LT838813.1"/>
</dbReference>
<name>A0A1W2H8K5_9BACT</name>
<dbReference type="EMBL" id="LT838813">
    <property type="protein sequence ID" value="SMD45207.1"/>
    <property type="molecule type" value="Genomic_DNA"/>
</dbReference>
<dbReference type="AlphaFoldDB" id="A0A1W2H8K5"/>
<protein>
    <submittedName>
        <fullName evidence="2">Protein N-acetyltransferase, RimJ/RimL family</fullName>
    </submittedName>
</protein>
<feature type="domain" description="N-acetyltransferase" evidence="1">
    <location>
        <begin position="13"/>
        <end position="164"/>
    </location>
</feature>
<proteinExistence type="predicted"/>
<dbReference type="STRING" id="758820.SAMN00777080_3852"/>
<dbReference type="PANTHER" id="PTHR43610:SF1">
    <property type="entry name" value="N-ACETYLTRANSFERASE DOMAIN-CONTAINING PROTEIN"/>
    <property type="match status" value="1"/>
</dbReference>
<accession>A0A1W2H8K5</accession>
<dbReference type="PROSITE" id="PS51186">
    <property type="entry name" value="GNAT"/>
    <property type="match status" value="1"/>
</dbReference>
<dbReference type="GO" id="GO:0016747">
    <property type="term" value="F:acyltransferase activity, transferring groups other than amino-acyl groups"/>
    <property type="evidence" value="ECO:0007669"/>
    <property type="project" value="InterPro"/>
</dbReference>
<dbReference type="SUPFAM" id="SSF55729">
    <property type="entry name" value="Acyl-CoA N-acyltransferases (Nat)"/>
    <property type="match status" value="1"/>
</dbReference>
<evidence type="ECO:0000313" key="3">
    <source>
        <dbReference type="Proteomes" id="UP000192333"/>
    </source>
</evidence>
<dbReference type="Pfam" id="PF13302">
    <property type="entry name" value="Acetyltransf_3"/>
    <property type="match status" value="1"/>
</dbReference>